<evidence type="ECO:0000256" key="6">
    <source>
        <dbReference type="PROSITE-ProRule" id="PRU00108"/>
    </source>
</evidence>
<dbReference type="AlphaFoldDB" id="A7SWY2"/>
<dbReference type="GO" id="GO:0003677">
    <property type="term" value="F:DNA binding"/>
    <property type="evidence" value="ECO:0007669"/>
    <property type="project" value="UniProtKB-UniRule"/>
</dbReference>
<dbReference type="InterPro" id="IPR009057">
    <property type="entry name" value="Homeodomain-like_sf"/>
</dbReference>
<dbReference type="GO" id="GO:0005634">
    <property type="term" value="C:nucleus"/>
    <property type="evidence" value="ECO:0007669"/>
    <property type="project" value="UniProtKB-SubCell"/>
</dbReference>
<feature type="domain" description="Homeobox" evidence="9">
    <location>
        <begin position="29"/>
        <end position="89"/>
    </location>
</feature>
<gene>
    <name evidence="10" type="ORF">NEMVEDRAFT_v1g135948</name>
</gene>
<evidence type="ECO:0000259" key="9">
    <source>
        <dbReference type="PROSITE" id="PS50071"/>
    </source>
</evidence>
<dbReference type="GO" id="GO:0000981">
    <property type="term" value="F:DNA-binding transcription factor activity, RNA polymerase II-specific"/>
    <property type="evidence" value="ECO:0007669"/>
    <property type="project" value="InterPro"/>
</dbReference>
<feature type="region of interest" description="Disordered" evidence="8">
    <location>
        <begin position="1"/>
        <end position="32"/>
    </location>
</feature>
<feature type="non-terminal residue" evidence="10">
    <location>
        <position position="1"/>
    </location>
</feature>
<evidence type="ECO:0000256" key="7">
    <source>
        <dbReference type="RuleBase" id="RU000682"/>
    </source>
</evidence>
<dbReference type="InParanoid" id="A7SWY2"/>
<dbReference type="PANTHER" id="PTHR24329">
    <property type="entry name" value="HOMEOBOX PROTEIN ARISTALESS"/>
    <property type="match status" value="1"/>
</dbReference>
<dbReference type="PROSITE" id="PS50071">
    <property type="entry name" value="HOMEOBOX_2"/>
    <property type="match status" value="1"/>
</dbReference>
<dbReference type="InterPro" id="IPR017970">
    <property type="entry name" value="Homeobox_CS"/>
</dbReference>
<dbReference type="SUPFAM" id="SSF46689">
    <property type="entry name" value="Homeodomain-like"/>
    <property type="match status" value="1"/>
</dbReference>
<accession>A7SWY2</accession>
<dbReference type="InterPro" id="IPR001356">
    <property type="entry name" value="HD"/>
</dbReference>
<protein>
    <recommendedName>
        <fullName evidence="9">Homeobox domain-containing protein</fullName>
    </recommendedName>
</protein>
<dbReference type="InterPro" id="IPR050649">
    <property type="entry name" value="Paired_Homeobox_TFs"/>
</dbReference>
<dbReference type="HOGENOM" id="CLU_049543_12_3_1"/>
<dbReference type="eggNOG" id="KOG0490">
    <property type="taxonomic scope" value="Eukaryota"/>
</dbReference>
<name>A7SWY2_NEMVE</name>
<comment type="subcellular location">
    <subcellularLocation>
        <location evidence="1 6 7">Nucleus</location>
    </subcellularLocation>
</comment>
<dbReference type="KEGG" id="nve:5502729"/>
<evidence type="ECO:0000256" key="8">
    <source>
        <dbReference type="SAM" id="MobiDB-lite"/>
    </source>
</evidence>
<dbReference type="PhylomeDB" id="A7SWY2"/>
<feature type="non-terminal residue" evidence="10">
    <location>
        <position position="93"/>
    </location>
</feature>
<keyword evidence="3 6" id="KW-0238">DNA-binding</keyword>
<evidence type="ECO:0000256" key="5">
    <source>
        <dbReference type="ARBA" id="ARBA00023242"/>
    </source>
</evidence>
<evidence type="ECO:0000313" key="11">
    <source>
        <dbReference type="Proteomes" id="UP000001593"/>
    </source>
</evidence>
<dbReference type="EMBL" id="DS469871">
    <property type="protein sequence ID" value="EDO31796.1"/>
    <property type="molecule type" value="Genomic_DNA"/>
</dbReference>
<keyword evidence="2" id="KW-0217">Developmental protein</keyword>
<organism evidence="10 11">
    <name type="scientific">Nematostella vectensis</name>
    <name type="common">Starlet sea anemone</name>
    <dbReference type="NCBI Taxonomy" id="45351"/>
    <lineage>
        <taxon>Eukaryota</taxon>
        <taxon>Metazoa</taxon>
        <taxon>Cnidaria</taxon>
        <taxon>Anthozoa</taxon>
        <taxon>Hexacorallia</taxon>
        <taxon>Actiniaria</taxon>
        <taxon>Edwardsiidae</taxon>
        <taxon>Nematostella</taxon>
    </lineage>
</organism>
<evidence type="ECO:0000313" key="10">
    <source>
        <dbReference type="EMBL" id="EDO31796.1"/>
    </source>
</evidence>
<dbReference type="Pfam" id="PF00046">
    <property type="entry name" value="Homeodomain"/>
    <property type="match status" value="1"/>
</dbReference>
<evidence type="ECO:0000256" key="1">
    <source>
        <dbReference type="ARBA" id="ARBA00004123"/>
    </source>
</evidence>
<dbReference type="CDD" id="cd00086">
    <property type="entry name" value="homeodomain"/>
    <property type="match status" value="1"/>
</dbReference>
<dbReference type="PANTHER" id="PTHR24329:SF543">
    <property type="entry name" value="FI01017P-RELATED"/>
    <property type="match status" value="1"/>
</dbReference>
<dbReference type="PROSITE" id="PS00027">
    <property type="entry name" value="HOMEOBOX_1"/>
    <property type="match status" value="1"/>
</dbReference>
<keyword evidence="4 6" id="KW-0371">Homeobox</keyword>
<keyword evidence="11" id="KW-1185">Reference proteome</keyword>
<evidence type="ECO:0000256" key="3">
    <source>
        <dbReference type="ARBA" id="ARBA00023125"/>
    </source>
</evidence>
<sequence>TRNSDDEKSDEEAVDSNNELEGKDSTAKRKQRRYRTTFTSYQLEELERAFAKTHYPDVFTREALAVKIDLTEARVQVWFQNRRAKWRKREKAQ</sequence>
<feature type="DNA-binding region" description="Homeobox" evidence="6">
    <location>
        <begin position="31"/>
        <end position="90"/>
    </location>
</feature>
<proteinExistence type="predicted"/>
<reference evidence="10 11" key="1">
    <citation type="journal article" date="2007" name="Science">
        <title>Sea anemone genome reveals ancestral eumetazoan gene repertoire and genomic organization.</title>
        <authorList>
            <person name="Putnam N.H."/>
            <person name="Srivastava M."/>
            <person name="Hellsten U."/>
            <person name="Dirks B."/>
            <person name="Chapman J."/>
            <person name="Salamov A."/>
            <person name="Terry A."/>
            <person name="Shapiro H."/>
            <person name="Lindquist E."/>
            <person name="Kapitonov V.V."/>
            <person name="Jurka J."/>
            <person name="Genikhovich G."/>
            <person name="Grigoriev I.V."/>
            <person name="Lucas S.M."/>
            <person name="Steele R.E."/>
            <person name="Finnerty J.R."/>
            <person name="Technau U."/>
            <person name="Martindale M.Q."/>
            <person name="Rokhsar D.S."/>
        </authorList>
    </citation>
    <scope>NUCLEOTIDE SEQUENCE [LARGE SCALE GENOMIC DNA]</scope>
    <source>
        <strain evidence="11">CH2 X CH6</strain>
    </source>
</reference>
<dbReference type="FunFam" id="1.10.10.60:FF:000102">
    <property type="entry name" value="Aristaless related homeobox"/>
    <property type="match status" value="1"/>
</dbReference>
<dbReference type="SMART" id="SM00389">
    <property type="entry name" value="HOX"/>
    <property type="match status" value="1"/>
</dbReference>
<dbReference type="OMA" id="HNKAKPQ"/>
<dbReference type="Proteomes" id="UP000001593">
    <property type="component" value="Unassembled WGS sequence"/>
</dbReference>
<keyword evidence="5 6" id="KW-0539">Nucleus</keyword>
<dbReference type="Gene3D" id="1.10.10.60">
    <property type="entry name" value="Homeodomain-like"/>
    <property type="match status" value="1"/>
</dbReference>
<evidence type="ECO:0000256" key="2">
    <source>
        <dbReference type="ARBA" id="ARBA00022473"/>
    </source>
</evidence>
<evidence type="ECO:0000256" key="4">
    <source>
        <dbReference type="ARBA" id="ARBA00023155"/>
    </source>
</evidence>